<reference evidence="5" key="1">
    <citation type="submission" date="2019-09" db="EMBL/GenBank/DDBJ databases">
        <title>Antimicrobial potential of Antarctic Bacteria.</title>
        <authorList>
            <person name="Benaud N."/>
            <person name="Edwards R.J."/>
            <person name="Ferrari B.C."/>
        </authorList>
    </citation>
    <scope>NUCLEOTIDE SEQUENCE [LARGE SCALE GENOMIC DNA]</scope>
    <source>
        <strain evidence="5">SPB151</strain>
    </source>
</reference>
<feature type="DNA-binding region" description="H-T-H motif" evidence="2">
    <location>
        <begin position="67"/>
        <end position="86"/>
    </location>
</feature>
<dbReference type="InterPro" id="IPR009057">
    <property type="entry name" value="Homeodomain-like_sf"/>
</dbReference>
<evidence type="ECO:0000259" key="3">
    <source>
        <dbReference type="PROSITE" id="PS50977"/>
    </source>
</evidence>
<protein>
    <submittedName>
        <fullName evidence="4">TetR/AcrR family transcriptional regulator</fullName>
    </submittedName>
</protein>
<reference evidence="4 5" key="2">
    <citation type="journal article" date="2020" name="Microbiol. Resour. Announc.">
        <title>Antarctic desert soil bacteria exhibit high novel natural product potential, evaluated through long-read genome sequencing and comparative genomics.</title>
        <authorList>
            <person name="Benaud N."/>
            <person name="Edwards R.J."/>
            <person name="Amos T.G."/>
            <person name="D'Agostino P.M."/>
            <person name="Gutierrez-Chavez C."/>
            <person name="Montgomery K."/>
            <person name="Nicetic I."/>
            <person name="Ferrari B.C."/>
        </authorList>
    </citation>
    <scope>NUCLEOTIDE SEQUENCE [LARGE SCALE GENOMIC DNA]</scope>
    <source>
        <strain evidence="4 5">SPB151</strain>
    </source>
</reference>
<proteinExistence type="predicted"/>
<dbReference type="PANTHER" id="PTHR30055:SF200">
    <property type="entry name" value="HTH-TYPE TRANSCRIPTIONAL REPRESSOR BDCR"/>
    <property type="match status" value="1"/>
</dbReference>
<evidence type="ECO:0000313" key="5">
    <source>
        <dbReference type="Proteomes" id="UP000515563"/>
    </source>
</evidence>
<name>A0A7G6X5H6_9ACTN</name>
<keyword evidence="1 2" id="KW-0238">DNA-binding</keyword>
<dbReference type="GO" id="GO:0000976">
    <property type="term" value="F:transcription cis-regulatory region binding"/>
    <property type="evidence" value="ECO:0007669"/>
    <property type="project" value="TreeGrafter"/>
</dbReference>
<dbReference type="SUPFAM" id="SSF48498">
    <property type="entry name" value="Tetracyclin repressor-like, C-terminal domain"/>
    <property type="match status" value="1"/>
</dbReference>
<evidence type="ECO:0000313" key="4">
    <source>
        <dbReference type="EMBL" id="QNE21491.1"/>
    </source>
</evidence>
<dbReference type="SUPFAM" id="SSF46689">
    <property type="entry name" value="Homeodomain-like"/>
    <property type="match status" value="1"/>
</dbReference>
<evidence type="ECO:0000256" key="1">
    <source>
        <dbReference type="ARBA" id="ARBA00023125"/>
    </source>
</evidence>
<gene>
    <name evidence="4" type="ORF">F1D05_30715</name>
</gene>
<keyword evidence="5" id="KW-1185">Reference proteome</keyword>
<dbReference type="Proteomes" id="UP000515563">
    <property type="component" value="Chromosome"/>
</dbReference>
<dbReference type="PRINTS" id="PR00455">
    <property type="entry name" value="HTHTETR"/>
</dbReference>
<organism evidence="4 5">
    <name type="scientific">Kribbella qitaiheensis</name>
    <dbReference type="NCBI Taxonomy" id="1544730"/>
    <lineage>
        <taxon>Bacteria</taxon>
        <taxon>Bacillati</taxon>
        <taxon>Actinomycetota</taxon>
        <taxon>Actinomycetes</taxon>
        <taxon>Propionibacteriales</taxon>
        <taxon>Kribbellaceae</taxon>
        <taxon>Kribbella</taxon>
    </lineage>
</organism>
<dbReference type="InterPro" id="IPR050109">
    <property type="entry name" value="HTH-type_TetR-like_transc_reg"/>
</dbReference>
<dbReference type="EMBL" id="CP043661">
    <property type="protein sequence ID" value="QNE21491.1"/>
    <property type="molecule type" value="Genomic_DNA"/>
</dbReference>
<dbReference type="PANTHER" id="PTHR30055">
    <property type="entry name" value="HTH-TYPE TRANSCRIPTIONAL REGULATOR RUTR"/>
    <property type="match status" value="1"/>
</dbReference>
<dbReference type="AlphaFoldDB" id="A0A7G6X5H6"/>
<accession>A0A7G6X5H6</accession>
<dbReference type="InterPro" id="IPR041490">
    <property type="entry name" value="KstR2_TetR_C"/>
</dbReference>
<dbReference type="InterPro" id="IPR036271">
    <property type="entry name" value="Tet_transcr_reg_TetR-rel_C_sf"/>
</dbReference>
<evidence type="ECO:0000256" key="2">
    <source>
        <dbReference type="PROSITE-ProRule" id="PRU00335"/>
    </source>
</evidence>
<dbReference type="InterPro" id="IPR001647">
    <property type="entry name" value="HTH_TetR"/>
</dbReference>
<feature type="domain" description="HTH tetR-type" evidence="3">
    <location>
        <begin position="44"/>
        <end position="104"/>
    </location>
</feature>
<sequence length="243" mass="26080">MRSIVGPPRTLRSVAKRLLSFTNLGQGVNVSAVTSPLVWEHVQPPAARRLLTGAIDAFAERGFQATTTRDIASRAGMSPAALYVHYPSKERLLFEISLYGHRAALEILSQAESGDASGSAPLAVTAGSGRTPADRLRAMVSAFTAWHAEHHTIARVVQYELAALSPEHFAEVATIRRAISALIEQVLTDGIADGSFAVDDLHGTTLAVLSLSIDVARWYSPARQDPTELGALYADLALRMVQV</sequence>
<dbReference type="KEGG" id="kqi:F1D05_30715"/>
<dbReference type="Gene3D" id="1.10.357.10">
    <property type="entry name" value="Tetracycline Repressor, domain 2"/>
    <property type="match status" value="1"/>
</dbReference>
<dbReference type="GO" id="GO:0003700">
    <property type="term" value="F:DNA-binding transcription factor activity"/>
    <property type="evidence" value="ECO:0007669"/>
    <property type="project" value="TreeGrafter"/>
</dbReference>
<dbReference type="Pfam" id="PF00440">
    <property type="entry name" value="TetR_N"/>
    <property type="match status" value="1"/>
</dbReference>
<dbReference type="Pfam" id="PF17932">
    <property type="entry name" value="TetR_C_24"/>
    <property type="match status" value="1"/>
</dbReference>
<dbReference type="PROSITE" id="PS50977">
    <property type="entry name" value="HTH_TETR_2"/>
    <property type="match status" value="1"/>
</dbReference>